<dbReference type="GO" id="GO:0003677">
    <property type="term" value="F:DNA binding"/>
    <property type="evidence" value="ECO:0007669"/>
    <property type="project" value="InterPro"/>
</dbReference>
<dbReference type="InterPro" id="IPR001387">
    <property type="entry name" value="Cro/C1-type_HTH"/>
</dbReference>
<dbReference type="EMBL" id="OBDY01000001">
    <property type="protein sequence ID" value="SNY09515.1"/>
    <property type="molecule type" value="Genomic_DNA"/>
</dbReference>
<reference evidence="2 3" key="1">
    <citation type="submission" date="2017-09" db="EMBL/GenBank/DDBJ databases">
        <authorList>
            <person name="Ehlers B."/>
            <person name="Leendertz F.H."/>
        </authorList>
    </citation>
    <scope>NUCLEOTIDE SEQUENCE [LARGE SCALE GENOMIC DNA]</scope>
    <source>
        <strain evidence="2 3">CGMCC 4.6857</strain>
    </source>
</reference>
<dbReference type="Pfam" id="PF13560">
    <property type="entry name" value="HTH_31"/>
    <property type="match status" value="1"/>
</dbReference>
<proteinExistence type="predicted"/>
<keyword evidence="3" id="KW-1185">Reference proteome</keyword>
<sequence length="98" mass="10525">MPRGSARVSAAAASIGEQFVAWRKLQGLTAVQVSERAGISRNTLRRVETGDTGVGMQAFLSVARALGVLEAIVKATDPYETDLGRARADEILPMRVRQ</sequence>
<feature type="domain" description="HTH cro/C1-type" evidence="1">
    <location>
        <begin position="21"/>
        <end position="72"/>
    </location>
</feature>
<evidence type="ECO:0000259" key="1">
    <source>
        <dbReference type="PROSITE" id="PS50943"/>
    </source>
</evidence>
<dbReference type="CDD" id="cd00093">
    <property type="entry name" value="HTH_XRE"/>
    <property type="match status" value="1"/>
</dbReference>
<gene>
    <name evidence="2" type="ORF">SAMN05421748_101887</name>
</gene>
<dbReference type="AlphaFoldDB" id="A0A285FDX7"/>
<accession>A0A285FDX7</accession>
<dbReference type="SMART" id="SM00530">
    <property type="entry name" value="HTH_XRE"/>
    <property type="match status" value="1"/>
</dbReference>
<dbReference type="Gene3D" id="1.10.260.40">
    <property type="entry name" value="lambda repressor-like DNA-binding domains"/>
    <property type="match status" value="1"/>
</dbReference>
<evidence type="ECO:0000313" key="3">
    <source>
        <dbReference type="Proteomes" id="UP000219612"/>
    </source>
</evidence>
<protein>
    <submittedName>
        <fullName evidence="2">Helix-turn-helix domain-containing protein</fullName>
    </submittedName>
</protein>
<dbReference type="InterPro" id="IPR010982">
    <property type="entry name" value="Lambda_DNA-bd_dom_sf"/>
</dbReference>
<dbReference type="Proteomes" id="UP000219612">
    <property type="component" value="Unassembled WGS sequence"/>
</dbReference>
<dbReference type="PROSITE" id="PS50943">
    <property type="entry name" value="HTH_CROC1"/>
    <property type="match status" value="1"/>
</dbReference>
<dbReference type="SUPFAM" id="SSF47413">
    <property type="entry name" value="lambda repressor-like DNA-binding domains"/>
    <property type="match status" value="1"/>
</dbReference>
<evidence type="ECO:0000313" key="2">
    <source>
        <dbReference type="EMBL" id="SNY09515.1"/>
    </source>
</evidence>
<name>A0A285FDX7_9ACTN</name>
<organism evidence="2 3">
    <name type="scientific">Paractinoplanes atraurantiacus</name>
    <dbReference type="NCBI Taxonomy" id="1036182"/>
    <lineage>
        <taxon>Bacteria</taxon>
        <taxon>Bacillati</taxon>
        <taxon>Actinomycetota</taxon>
        <taxon>Actinomycetes</taxon>
        <taxon>Micromonosporales</taxon>
        <taxon>Micromonosporaceae</taxon>
        <taxon>Paractinoplanes</taxon>
    </lineage>
</organism>